<name>A0A2P2LBL2_RHIMU</name>
<dbReference type="EMBL" id="GGEC01034858">
    <property type="protein sequence ID" value="MBX15342.1"/>
    <property type="molecule type" value="Transcribed_RNA"/>
</dbReference>
<reference evidence="1" key="1">
    <citation type="submission" date="2018-02" db="EMBL/GenBank/DDBJ databases">
        <title>Rhizophora mucronata_Transcriptome.</title>
        <authorList>
            <person name="Meera S.P."/>
            <person name="Sreeshan A."/>
            <person name="Augustine A."/>
        </authorList>
    </citation>
    <scope>NUCLEOTIDE SEQUENCE</scope>
    <source>
        <tissue evidence="1">Leaf</tissue>
    </source>
</reference>
<sequence length="79" mass="9367">MGLLEYTKSIDWEHESYPDYSDYVVLPLFALFFPSVRFFLDRFVFEVSFLFPFPYPPFPQIFAPKFFLFLSAPSASQMS</sequence>
<accession>A0A2P2LBL2</accession>
<proteinExistence type="predicted"/>
<organism evidence="1">
    <name type="scientific">Rhizophora mucronata</name>
    <name type="common">Asiatic mangrove</name>
    <dbReference type="NCBI Taxonomy" id="61149"/>
    <lineage>
        <taxon>Eukaryota</taxon>
        <taxon>Viridiplantae</taxon>
        <taxon>Streptophyta</taxon>
        <taxon>Embryophyta</taxon>
        <taxon>Tracheophyta</taxon>
        <taxon>Spermatophyta</taxon>
        <taxon>Magnoliopsida</taxon>
        <taxon>eudicotyledons</taxon>
        <taxon>Gunneridae</taxon>
        <taxon>Pentapetalae</taxon>
        <taxon>rosids</taxon>
        <taxon>fabids</taxon>
        <taxon>Malpighiales</taxon>
        <taxon>Rhizophoraceae</taxon>
        <taxon>Rhizophora</taxon>
    </lineage>
</organism>
<protein>
    <submittedName>
        <fullName evidence="1">Uncharacterized protein</fullName>
    </submittedName>
</protein>
<dbReference type="AlphaFoldDB" id="A0A2P2LBL2"/>
<evidence type="ECO:0000313" key="1">
    <source>
        <dbReference type="EMBL" id="MBX15342.1"/>
    </source>
</evidence>